<dbReference type="OrthoDB" id="3045885at2759"/>
<dbReference type="Proteomes" id="UP000775547">
    <property type="component" value="Unassembled WGS sequence"/>
</dbReference>
<name>A0A9P7GAT8_9AGAR</name>
<dbReference type="EMBL" id="JABCKV010000094">
    <property type="protein sequence ID" value="KAG5643822.1"/>
    <property type="molecule type" value="Genomic_DNA"/>
</dbReference>
<comment type="caution">
    <text evidence="1">The sequence shown here is derived from an EMBL/GenBank/DDBJ whole genome shotgun (WGS) entry which is preliminary data.</text>
</comment>
<dbReference type="AlphaFoldDB" id="A0A9P7GAT8"/>
<proteinExistence type="predicted"/>
<gene>
    <name evidence="1" type="ORF">DXG03_009599</name>
</gene>
<reference evidence="1" key="2">
    <citation type="submission" date="2021-10" db="EMBL/GenBank/DDBJ databases">
        <title>Phylogenomics reveals ancestral predisposition of the termite-cultivated fungus Termitomyces towards a domesticated lifestyle.</title>
        <authorList>
            <person name="Auxier B."/>
            <person name="Grum-Grzhimaylo A."/>
            <person name="Cardenas M.E."/>
            <person name="Lodge J.D."/>
            <person name="Laessoe T."/>
            <person name="Pedersen O."/>
            <person name="Smith M.E."/>
            <person name="Kuyper T.W."/>
            <person name="Franco-Molano E.A."/>
            <person name="Baroni T.J."/>
            <person name="Aanen D.K."/>
        </authorList>
    </citation>
    <scope>NUCLEOTIDE SEQUENCE</scope>
    <source>
        <strain evidence="1">AP01</strain>
        <tissue evidence="1">Mycelium</tissue>
    </source>
</reference>
<evidence type="ECO:0000313" key="2">
    <source>
        <dbReference type="Proteomes" id="UP000775547"/>
    </source>
</evidence>
<accession>A0A9P7GAT8</accession>
<sequence>MDSFTVAQLTVEDISINDQESSGSNNGTTGYCVVAAKPTDMPAEEEKPGGSGTTGYCITTVTTTGHGYNVI</sequence>
<evidence type="ECO:0000313" key="1">
    <source>
        <dbReference type="EMBL" id="KAG5643822.1"/>
    </source>
</evidence>
<organism evidence="1 2">
    <name type="scientific">Asterophora parasitica</name>
    <dbReference type="NCBI Taxonomy" id="117018"/>
    <lineage>
        <taxon>Eukaryota</taxon>
        <taxon>Fungi</taxon>
        <taxon>Dikarya</taxon>
        <taxon>Basidiomycota</taxon>
        <taxon>Agaricomycotina</taxon>
        <taxon>Agaricomycetes</taxon>
        <taxon>Agaricomycetidae</taxon>
        <taxon>Agaricales</taxon>
        <taxon>Tricholomatineae</taxon>
        <taxon>Lyophyllaceae</taxon>
        <taxon>Asterophora</taxon>
    </lineage>
</organism>
<protein>
    <submittedName>
        <fullName evidence="1">Uncharacterized protein</fullName>
    </submittedName>
</protein>
<reference evidence="1" key="1">
    <citation type="submission" date="2020-07" db="EMBL/GenBank/DDBJ databases">
        <authorList>
            <person name="Nieuwenhuis M."/>
            <person name="Van De Peppel L.J.J."/>
        </authorList>
    </citation>
    <scope>NUCLEOTIDE SEQUENCE</scope>
    <source>
        <strain evidence="1">AP01</strain>
        <tissue evidence="1">Mycelium</tissue>
    </source>
</reference>
<keyword evidence="2" id="KW-1185">Reference proteome</keyword>